<dbReference type="SUPFAM" id="SSF52540">
    <property type="entry name" value="P-loop containing nucleoside triphosphate hydrolases"/>
    <property type="match status" value="1"/>
</dbReference>
<gene>
    <name evidence="8" type="ORF">FHR98_002713</name>
</gene>
<dbReference type="InterPro" id="IPR027417">
    <property type="entry name" value="P-loop_NTPase"/>
</dbReference>
<reference evidence="8 9" key="1">
    <citation type="submission" date="2020-08" db="EMBL/GenBank/DDBJ databases">
        <title>Genomic Encyclopedia of Type Strains, Phase III (KMG-III): the genomes of soil and plant-associated and newly described type strains.</title>
        <authorList>
            <person name="Whitman W."/>
        </authorList>
    </citation>
    <scope>NUCLEOTIDE SEQUENCE [LARGE SCALE GENOMIC DNA]</scope>
    <source>
        <strain evidence="8 9">CECT 8803</strain>
    </source>
</reference>
<dbReference type="GO" id="GO:0005525">
    <property type="term" value="F:GTP binding"/>
    <property type="evidence" value="ECO:0007669"/>
    <property type="project" value="UniProtKB-UniRule"/>
</dbReference>
<evidence type="ECO:0000259" key="6">
    <source>
        <dbReference type="Pfam" id="PF07475"/>
    </source>
</evidence>
<dbReference type="PANTHER" id="PTHR30448:SF0">
    <property type="entry name" value="RNASE ADAPTER PROTEIN RAPZ"/>
    <property type="match status" value="1"/>
</dbReference>
<comment type="caution">
    <text evidence="8">The sequence shown here is derived from an EMBL/GenBank/DDBJ whole genome shotgun (WGS) entry which is preliminary data.</text>
</comment>
<dbReference type="SUPFAM" id="SSF53795">
    <property type="entry name" value="PEP carboxykinase-like"/>
    <property type="match status" value="1"/>
</dbReference>
<evidence type="ECO:0000256" key="2">
    <source>
        <dbReference type="ARBA" id="ARBA00022840"/>
    </source>
</evidence>
<evidence type="ECO:0000259" key="5">
    <source>
        <dbReference type="Pfam" id="PF03668"/>
    </source>
</evidence>
<dbReference type="InterPro" id="IPR053931">
    <property type="entry name" value="RapZ_C"/>
</dbReference>
<dbReference type="AlphaFoldDB" id="A0A839SUB3"/>
<feature type="binding site" evidence="4">
    <location>
        <begin position="161"/>
        <end position="168"/>
    </location>
    <ligand>
        <name>ATP</name>
        <dbReference type="ChEBI" id="CHEBI:30616"/>
    </ligand>
</feature>
<keyword evidence="9" id="KW-1185">Reference proteome</keyword>
<dbReference type="Gene3D" id="3.40.50.300">
    <property type="entry name" value="P-loop containing nucleotide triphosphate hydrolases"/>
    <property type="match status" value="1"/>
</dbReference>
<dbReference type="EMBL" id="JACHXA010000008">
    <property type="protein sequence ID" value="MBB3066407.1"/>
    <property type="molecule type" value="Genomic_DNA"/>
</dbReference>
<dbReference type="InterPro" id="IPR053930">
    <property type="entry name" value="RapZ-like_N"/>
</dbReference>
<dbReference type="Pfam" id="PF22740">
    <property type="entry name" value="PapZ_C"/>
    <property type="match status" value="1"/>
</dbReference>
<dbReference type="Pfam" id="PF07475">
    <property type="entry name" value="Hpr_kinase_C"/>
    <property type="match status" value="1"/>
</dbReference>
<dbReference type="NCBIfam" id="NF003828">
    <property type="entry name" value="PRK05416.1"/>
    <property type="match status" value="1"/>
</dbReference>
<dbReference type="HAMAP" id="MF_00636">
    <property type="entry name" value="RapZ_like"/>
    <property type="match status" value="1"/>
</dbReference>
<dbReference type="GO" id="GO:0006109">
    <property type="term" value="P:regulation of carbohydrate metabolic process"/>
    <property type="evidence" value="ECO:0007669"/>
    <property type="project" value="InterPro"/>
</dbReference>
<evidence type="ECO:0000256" key="4">
    <source>
        <dbReference type="HAMAP-Rule" id="MF_00636"/>
    </source>
</evidence>
<dbReference type="GO" id="GO:0000155">
    <property type="term" value="F:phosphorelay sensor kinase activity"/>
    <property type="evidence" value="ECO:0007669"/>
    <property type="project" value="InterPro"/>
</dbReference>
<feature type="domain" description="RapZ C-terminal" evidence="7">
    <location>
        <begin position="314"/>
        <end position="432"/>
    </location>
</feature>
<feature type="domain" description="HPr kinase/phosphorylase C-terminal" evidence="6">
    <location>
        <begin position="3"/>
        <end position="79"/>
    </location>
</feature>
<feature type="binding site" evidence="4">
    <location>
        <begin position="208"/>
        <end position="211"/>
    </location>
    <ligand>
        <name>GTP</name>
        <dbReference type="ChEBI" id="CHEBI:37565"/>
    </ligand>
</feature>
<dbReference type="GO" id="GO:0005524">
    <property type="term" value="F:ATP binding"/>
    <property type="evidence" value="ECO:0007669"/>
    <property type="project" value="UniProtKB-UniRule"/>
</dbReference>
<keyword evidence="1 4" id="KW-0547">Nucleotide-binding</keyword>
<organism evidence="8 9">
    <name type="scientific">Limibacillus halophilus</name>
    <dbReference type="NCBI Taxonomy" id="1579333"/>
    <lineage>
        <taxon>Bacteria</taxon>
        <taxon>Pseudomonadati</taxon>
        <taxon>Pseudomonadota</taxon>
        <taxon>Alphaproteobacteria</taxon>
        <taxon>Rhodospirillales</taxon>
        <taxon>Rhodovibrionaceae</taxon>
        <taxon>Limibacillus</taxon>
    </lineage>
</organism>
<evidence type="ECO:0000259" key="7">
    <source>
        <dbReference type="Pfam" id="PF22740"/>
    </source>
</evidence>
<feature type="domain" description="RapZ-like N-terminal" evidence="5">
    <location>
        <begin position="156"/>
        <end position="302"/>
    </location>
</feature>
<protein>
    <submittedName>
        <fullName evidence="8">RNase adaptor protein for sRNA GlmZ degradation</fullName>
    </submittedName>
</protein>
<accession>A0A839SUB3</accession>
<dbReference type="Pfam" id="PF03668">
    <property type="entry name" value="RapZ-like_N"/>
    <property type="match status" value="1"/>
</dbReference>
<evidence type="ECO:0000313" key="9">
    <source>
        <dbReference type="Proteomes" id="UP000581135"/>
    </source>
</evidence>
<dbReference type="Proteomes" id="UP000581135">
    <property type="component" value="Unassembled WGS sequence"/>
</dbReference>
<dbReference type="PANTHER" id="PTHR30448">
    <property type="entry name" value="RNASE ADAPTER PROTEIN RAPZ"/>
    <property type="match status" value="1"/>
</dbReference>
<sequence>MKEIRLHATCLALEGRGVLLRGPSGSGKSDLALRLIEQGARLVADDQTILTREADVLMARAPDNIAGQLEVRGIGIRPVPSLSRTPVDLMVDLVGPGAVERLPEPSSETVLDLPLPRLALDPFAASAPAKLRVALRSLGPTQTPADTMKRSDAQVVVLVTGLSGAGRSTALHILEDAGFEAMDNLPTRLLERAIRGSDGMRPLAIGMDMRTRDFMAQRFLEALDLLMRDAAISLSLIFLECDDDALIKRFTETRRRHPLAKERPLADGIAAERQMLAPLRERATHHIDTTGLKTVDLARILSGLLGLESGGGLVLHITSFSYRQGLPREADLVFDVRFLRNPHYENGLRHLSGLEPEVAAFVEGDPSFGDFFARLTDLIGPLLPRYEAEGKSYLTIAIGCTGGQHRSVAVAERLAAWLSVQGRAVSVGHRDLPDGRAGMRSVEAKVGKA</sequence>
<evidence type="ECO:0000256" key="1">
    <source>
        <dbReference type="ARBA" id="ARBA00022741"/>
    </source>
</evidence>
<name>A0A839SUB3_9PROT</name>
<keyword evidence="2 4" id="KW-0067">ATP-binding</keyword>
<keyword evidence="3 4" id="KW-0342">GTP-binding</keyword>
<dbReference type="RefSeq" id="WP_183417226.1">
    <property type="nucleotide sequence ID" value="NZ_JACHXA010000008.1"/>
</dbReference>
<proteinExistence type="inferred from homology"/>
<evidence type="ECO:0000313" key="8">
    <source>
        <dbReference type="EMBL" id="MBB3066407.1"/>
    </source>
</evidence>
<dbReference type="InterPro" id="IPR005337">
    <property type="entry name" value="RapZ-like"/>
</dbReference>
<evidence type="ECO:0000256" key="3">
    <source>
        <dbReference type="ARBA" id="ARBA00023134"/>
    </source>
</evidence>
<dbReference type="CDD" id="cd01918">
    <property type="entry name" value="HprK_C"/>
    <property type="match status" value="1"/>
</dbReference>
<dbReference type="InterPro" id="IPR011104">
    <property type="entry name" value="Hpr_kin/Pase_C"/>
</dbReference>